<comment type="subcellular location">
    <subcellularLocation>
        <location evidence="2">Cytoplasm</location>
    </subcellularLocation>
</comment>
<evidence type="ECO:0000313" key="4">
    <source>
        <dbReference type="Proteomes" id="UP000786693"/>
    </source>
</evidence>
<evidence type="ECO:0000313" key="3">
    <source>
        <dbReference type="EMBL" id="GIT95413.1"/>
    </source>
</evidence>
<comment type="caution">
    <text evidence="3">The sequence shown here is derived from an EMBL/GenBank/DDBJ whole genome shotgun (WGS) entry which is preliminary data.</text>
</comment>
<keyword evidence="2" id="KW-0012">Acyltransferase</keyword>
<keyword evidence="2" id="KW-0808">Transferase</keyword>
<accession>A0ABQ4NLX1</accession>
<protein>
    <recommendedName>
        <fullName evidence="2">RTX toxin-activating lysine-acyltransferase</fullName>
        <ecNumber evidence="2">2.3.1.-</ecNumber>
    </recommendedName>
</protein>
<organism evidence="3 4">
    <name type="scientific">Jannaschia pagri</name>
    <dbReference type="NCBI Taxonomy" id="2829797"/>
    <lineage>
        <taxon>Bacteria</taxon>
        <taxon>Pseudomonadati</taxon>
        <taxon>Pseudomonadota</taxon>
        <taxon>Alphaproteobacteria</taxon>
        <taxon>Rhodobacterales</taxon>
        <taxon>Roseobacteraceae</taxon>
        <taxon>Jannaschia</taxon>
    </lineage>
</organism>
<keyword evidence="2" id="KW-0204">Cytolysis</keyword>
<name>A0ABQ4NLX1_9RHOB</name>
<dbReference type="PRINTS" id="PR01489">
    <property type="entry name" value="RTXTOXINC"/>
</dbReference>
<evidence type="ECO:0000256" key="1">
    <source>
        <dbReference type="ARBA" id="ARBA00005686"/>
    </source>
</evidence>
<dbReference type="EC" id="2.3.1.-" evidence="2"/>
<dbReference type="InterPro" id="IPR003996">
    <property type="entry name" value="RTX_toxin-activating_protC_bac"/>
</dbReference>
<reference evidence="3 4" key="1">
    <citation type="submission" date="2021-05" db="EMBL/GenBank/DDBJ databases">
        <title>Bacteria Genome sequencing.</title>
        <authorList>
            <person name="Takabe Y."/>
            <person name="Nakajima Y."/>
            <person name="Suzuki S."/>
            <person name="Shiozaki T."/>
        </authorList>
    </citation>
    <scope>NUCLEOTIDE SEQUENCE [LARGE SCALE GENOMIC DNA]</scope>
    <source>
        <strain evidence="3 4">AI_62</strain>
    </source>
</reference>
<keyword evidence="2" id="KW-0963">Cytoplasm</keyword>
<dbReference type="RefSeq" id="WP_220748905.1">
    <property type="nucleotide sequence ID" value="NZ_BPFH01000003.1"/>
</dbReference>
<dbReference type="Proteomes" id="UP000786693">
    <property type="component" value="Unassembled WGS sequence"/>
</dbReference>
<keyword evidence="4" id="KW-1185">Reference proteome</keyword>
<dbReference type="EMBL" id="BPFH01000003">
    <property type="protein sequence ID" value="GIT95413.1"/>
    <property type="molecule type" value="Genomic_DNA"/>
</dbReference>
<comment type="similarity">
    <text evidence="1 2">Belongs to the RTX toxin acyltransferase family.</text>
</comment>
<dbReference type="Pfam" id="PF02794">
    <property type="entry name" value="HlyC"/>
    <property type="match status" value="1"/>
</dbReference>
<proteinExistence type="inferred from homology"/>
<comment type="function">
    <text evidence="2">Involved in fatty acylation of protoxin at internal lysine residues, thereby converting it to the active toxin.</text>
</comment>
<gene>
    <name evidence="3" type="ORF">JANAI62_20360</name>
</gene>
<sequence length="428" mass="47055">MWVTPAIAVTLGQAFADAVEQLDLQPAHGRPRTVDRGSGTSPSVHVDYDGSAGALLWLIHEVGHGLHILASEHRFMPPIARETCAFLVEDIVIAHLGPSGPGPALAQVRDDRRAAYLAQGVGDVLSALWQPQRTYDYDLNYPPACAYAQSIGQDAGKTRQLLAAGAPAMALLHDWCPPRNPLPAVQDVPQDPVRRAYRRLGMMVMLDLEIWDSHAQQSVETYYGNARDILHDNRLGFALRPCGRPDGYVVAPPDGTESPIRRAAAFRPAARLLPLDTEATVAPSPQKLDLYEVIGYAVELLAASPYHRQQPIGPYIEVEVLPPTAAGQLRIWRDPHGIPAAMASWALLSETVEQDVLGTGRALAAADWQSGERLFFNDWITPHGHLREVLRDVRALFPNRDATSLRRHADTSVRRVNRWVNTNHHTAA</sequence>
<evidence type="ECO:0000256" key="2">
    <source>
        <dbReference type="RuleBase" id="RU368102"/>
    </source>
</evidence>